<name>A0A3G2KIB2_9CAUD</name>
<sequence>MTRVNSEGVRHRHSYFLDADHEFGERAKSIADQAFDIMIEEMVNQPRSLQKRIGPSEMGIPCTRAILHKLARVPEPPRGPAWKPQVGTALHDQQERWFKKASAAGASEENRWLCEESVVVGQIGGEDHAGSTDLFDSWGHAVGDWKFVGEYKLGQYKTGGPSSQYRTQAHLYGRGWELEGWQVDLVMIFFIPRDGELSDSYVWSEPYNAQVALDALFRMNQLDGLLKAIGLEQALSLYPLCDDRYCAWCAPQQRQLAAVAKVAPIRKFSMTPTK</sequence>
<dbReference type="GO" id="GO:0004527">
    <property type="term" value="F:exonuclease activity"/>
    <property type="evidence" value="ECO:0007669"/>
    <property type="project" value="UniProtKB-KW"/>
</dbReference>
<evidence type="ECO:0000313" key="2">
    <source>
        <dbReference type="Proteomes" id="UP000279418"/>
    </source>
</evidence>
<keyword evidence="1" id="KW-0269">Exonuclease</keyword>
<keyword evidence="1" id="KW-0540">Nuclease</keyword>
<dbReference type="KEGG" id="vg:55006821"/>
<dbReference type="Gene3D" id="3.90.320.10">
    <property type="match status" value="1"/>
</dbReference>
<organism evidence="1 2">
    <name type="scientific">Arthrobacter phage Peas</name>
    <dbReference type="NCBI Taxonomy" id="2419965"/>
    <lineage>
        <taxon>Viruses</taxon>
        <taxon>Duplodnaviria</taxon>
        <taxon>Heunggongvirae</taxon>
        <taxon>Uroviricota</taxon>
        <taxon>Caudoviricetes</taxon>
        <taxon>Bridgettevirus</taxon>
        <taxon>Bridgettevirus peas</taxon>
    </lineage>
</organism>
<reference evidence="1 2" key="1">
    <citation type="submission" date="2018-09" db="EMBL/GenBank/DDBJ databases">
        <authorList>
            <person name="Divens A.M."/>
            <person name="Stoner T.H."/>
            <person name="Garlena R.A."/>
            <person name="Russell D.A."/>
            <person name="Pope W.H."/>
            <person name="Jacobs-Sera D."/>
            <person name="Hatfull G.F."/>
        </authorList>
    </citation>
    <scope>NUCLEOTIDE SEQUENCE [LARGE SCALE GENOMIC DNA]</scope>
</reference>
<dbReference type="Proteomes" id="UP000279418">
    <property type="component" value="Segment"/>
</dbReference>
<keyword evidence="1" id="KW-0378">Hydrolase</keyword>
<evidence type="ECO:0000313" key="1">
    <source>
        <dbReference type="EMBL" id="AYN58732.1"/>
    </source>
</evidence>
<gene>
    <name evidence="1" type="primary">45</name>
    <name evidence="1" type="ORF">PBI_PEAS_45</name>
</gene>
<dbReference type="InterPro" id="IPR011604">
    <property type="entry name" value="PDDEXK-like_dom_sf"/>
</dbReference>
<accession>A0A3G2KIB2</accession>
<keyword evidence="2" id="KW-1185">Reference proteome</keyword>
<dbReference type="RefSeq" id="YP_009815595.1">
    <property type="nucleotide sequence ID" value="NC_048096.1"/>
</dbReference>
<dbReference type="EMBL" id="MH834623">
    <property type="protein sequence ID" value="AYN58732.1"/>
    <property type="molecule type" value="Genomic_DNA"/>
</dbReference>
<dbReference type="GeneID" id="55006821"/>
<protein>
    <submittedName>
        <fullName evidence="1">Cas4 family exonuclease</fullName>
    </submittedName>
</protein>
<proteinExistence type="predicted"/>